<dbReference type="AlphaFoldDB" id="A0A2A6CNK9"/>
<evidence type="ECO:0000256" key="3">
    <source>
        <dbReference type="ARBA" id="ARBA00022617"/>
    </source>
</evidence>
<dbReference type="InterPro" id="IPR002401">
    <property type="entry name" value="Cyt_P450_E_grp-I"/>
</dbReference>
<dbReference type="InterPro" id="IPR050665">
    <property type="entry name" value="Cytochrome_P450_Monooxygen"/>
</dbReference>
<evidence type="ECO:0000256" key="4">
    <source>
        <dbReference type="ARBA" id="ARBA00022692"/>
    </source>
</evidence>
<dbReference type="GO" id="GO:0004497">
    <property type="term" value="F:monooxygenase activity"/>
    <property type="evidence" value="ECO:0007669"/>
    <property type="project" value="UniProtKB-KW"/>
</dbReference>
<keyword evidence="13" id="KW-1185">Reference proteome</keyword>
<dbReference type="GO" id="GO:0005506">
    <property type="term" value="F:iron ion binding"/>
    <property type="evidence" value="ECO:0007669"/>
    <property type="project" value="InterPro"/>
</dbReference>
<dbReference type="GO" id="GO:0020037">
    <property type="term" value="F:heme binding"/>
    <property type="evidence" value="ECO:0007669"/>
    <property type="project" value="InterPro"/>
</dbReference>
<keyword evidence="10" id="KW-0472">Membrane</keyword>
<keyword evidence="7" id="KW-0560">Oxidoreductase</keyword>
<evidence type="ECO:0000256" key="9">
    <source>
        <dbReference type="ARBA" id="ARBA00023033"/>
    </source>
</evidence>
<evidence type="ECO:0000313" key="13">
    <source>
        <dbReference type="Proteomes" id="UP000005239"/>
    </source>
</evidence>
<dbReference type="GO" id="GO:0016705">
    <property type="term" value="F:oxidoreductase activity, acting on paired donors, with incorporation or reduction of molecular oxygen"/>
    <property type="evidence" value="ECO:0007669"/>
    <property type="project" value="InterPro"/>
</dbReference>
<dbReference type="GO" id="GO:0016020">
    <property type="term" value="C:membrane"/>
    <property type="evidence" value="ECO:0007669"/>
    <property type="project" value="UniProtKB-SubCell"/>
</dbReference>
<dbReference type="Pfam" id="PF00067">
    <property type="entry name" value="p450"/>
    <property type="match status" value="1"/>
</dbReference>
<reference evidence="13" key="1">
    <citation type="journal article" date="2008" name="Nat. Genet.">
        <title>The Pristionchus pacificus genome provides a unique perspective on nematode lifestyle and parasitism.</title>
        <authorList>
            <person name="Dieterich C."/>
            <person name="Clifton S.W."/>
            <person name="Schuster L.N."/>
            <person name="Chinwalla A."/>
            <person name="Delehaunty K."/>
            <person name="Dinkelacker I."/>
            <person name="Fulton L."/>
            <person name="Fulton R."/>
            <person name="Godfrey J."/>
            <person name="Minx P."/>
            <person name="Mitreva M."/>
            <person name="Roeseler W."/>
            <person name="Tian H."/>
            <person name="Witte H."/>
            <person name="Yang S.P."/>
            <person name="Wilson R.K."/>
            <person name="Sommer R.J."/>
        </authorList>
    </citation>
    <scope>NUCLEOTIDE SEQUENCE [LARGE SCALE GENOMIC DNA]</scope>
    <source>
        <strain evidence="13">PS312</strain>
    </source>
</reference>
<keyword evidence="9" id="KW-0503">Monooxygenase</keyword>
<keyword evidence="5" id="KW-0479">Metal-binding</keyword>
<comment type="subcellular location">
    <subcellularLocation>
        <location evidence="1">Membrane</location>
    </subcellularLocation>
</comment>
<accession>A0A2A6CNK9</accession>
<gene>
    <name evidence="12" type="primary">WBGene00119176</name>
</gene>
<keyword evidence="8" id="KW-0408">Iron</keyword>
<feature type="compositionally biased region" description="Polar residues" evidence="11">
    <location>
        <begin position="153"/>
        <end position="163"/>
    </location>
</feature>
<accession>A0A8R1UK20</accession>
<dbReference type="SUPFAM" id="SSF48264">
    <property type="entry name" value="Cytochrome P450"/>
    <property type="match status" value="1"/>
</dbReference>
<reference evidence="12" key="2">
    <citation type="submission" date="2022-06" db="UniProtKB">
        <authorList>
            <consortium name="EnsemblMetazoa"/>
        </authorList>
    </citation>
    <scope>IDENTIFICATION</scope>
    <source>
        <strain evidence="12">PS312</strain>
    </source>
</reference>
<name>A0A2A6CNK9_PRIPA</name>
<proteinExistence type="inferred from homology"/>
<keyword evidence="6" id="KW-1133">Transmembrane helix</keyword>
<dbReference type="Gene3D" id="1.10.630.10">
    <property type="entry name" value="Cytochrome P450"/>
    <property type="match status" value="1"/>
</dbReference>
<dbReference type="InterPro" id="IPR001128">
    <property type="entry name" value="Cyt_P450"/>
</dbReference>
<evidence type="ECO:0000256" key="2">
    <source>
        <dbReference type="ARBA" id="ARBA00010617"/>
    </source>
</evidence>
<keyword evidence="3" id="KW-0349">Heme</keyword>
<dbReference type="PANTHER" id="PTHR24282:SF211">
    <property type="entry name" value="CYTOCHROME P450-RELATED"/>
    <property type="match status" value="1"/>
</dbReference>
<evidence type="ECO:0000256" key="7">
    <source>
        <dbReference type="ARBA" id="ARBA00023002"/>
    </source>
</evidence>
<dbReference type="EnsemblMetazoa" id="PPA29622.1">
    <property type="protein sequence ID" value="PPA29622.1"/>
    <property type="gene ID" value="WBGene00119176"/>
</dbReference>
<evidence type="ECO:0000256" key="8">
    <source>
        <dbReference type="ARBA" id="ARBA00023004"/>
    </source>
</evidence>
<evidence type="ECO:0000256" key="5">
    <source>
        <dbReference type="ARBA" id="ARBA00022723"/>
    </source>
</evidence>
<protein>
    <submittedName>
        <fullName evidence="12">Cytochrome P450</fullName>
    </submittedName>
</protein>
<feature type="region of interest" description="Disordered" evidence="11">
    <location>
        <begin position="153"/>
        <end position="175"/>
    </location>
</feature>
<dbReference type="PRINTS" id="PR00385">
    <property type="entry name" value="P450"/>
</dbReference>
<evidence type="ECO:0000256" key="10">
    <source>
        <dbReference type="ARBA" id="ARBA00023136"/>
    </source>
</evidence>
<dbReference type="InterPro" id="IPR036396">
    <property type="entry name" value="Cyt_P450_sf"/>
</dbReference>
<dbReference type="PANTHER" id="PTHR24282">
    <property type="entry name" value="CYTOCHROME P450 FAMILY MEMBER"/>
    <property type="match status" value="1"/>
</dbReference>
<comment type="similarity">
    <text evidence="2">Belongs to the cytochrome P450 family.</text>
</comment>
<organism evidence="12 13">
    <name type="scientific">Pristionchus pacificus</name>
    <name type="common">Parasitic nematode worm</name>
    <dbReference type="NCBI Taxonomy" id="54126"/>
    <lineage>
        <taxon>Eukaryota</taxon>
        <taxon>Metazoa</taxon>
        <taxon>Ecdysozoa</taxon>
        <taxon>Nematoda</taxon>
        <taxon>Chromadorea</taxon>
        <taxon>Rhabditida</taxon>
        <taxon>Rhabditina</taxon>
        <taxon>Diplogasteromorpha</taxon>
        <taxon>Diplogasteroidea</taxon>
        <taxon>Neodiplogasteridae</taxon>
        <taxon>Pristionchus</taxon>
    </lineage>
</organism>
<sequence>MKREGGGMLKEKNHKKFRGFWGSSRSAAIRKEIFASDSSERFLWNRKATDFEEWERRTSSSSTLHRVDPYGIQSCFLDYSLNKKKRWEIAAEFEERIQEIQDPFRNLRVSSSLHTVDHSHNLFLDLSKGNPIVDQPCKALYDVSRDGTTITKNNSKTGRTNMRLSVPPSDKFPDSNNIKHKPLHIHYFAWEVADSCSLYNKRANAQKNERGWNGISPKRPKYFNRAFEDDFVDYQAYFLWLSQYWRRRNVPGPHSPQFFGNIKEISKLDDPTPLKIHEWTNELLFANVPGFYYFGRDNERAGELAEVPDLKWLKSRGGTITSDASRIDSDNSALYHSNHSSHTMDRVRAKISKEAGKTRESHSSEAGYHLIVVGVFYVLPLSAMLLHMTVDVTFLPVQKLIIGRCAFTVLPMAVRLLASQRDSRPSASSFLRKLEGAHQKYGNVYGIKEGVRNSLVIADIDLINEVFVKQFDAFYARPENPIGQDLDNDPRVHLFESRGSRWKRLRALASPSFSINALKKIQPIVEDSAVKMVDLMGERHGDGEAFDAHRYFNEFTLDTICRLVIGQKESHLFENPRLEIFKSIFLMHADRPMTYIAMGIPGIGRILRAIVSALLRKILSVFAEIEATVSKRVEERKKSGPPSAPADFIDIFLENEAEFEFQNRGEFKTVESITKAITVDEVISQAFVFLLAGYDTTSNALAYTAWMLSRHPEVMRRCQEEIDAECGDASISYEDTQRLRYLDAVCRETHRFYPLAARAIARCCTKDTRLGGYEIEKGTTVIGDTYAVHFSRQLWGEDADEFRPERWLDRNRRVAAINFLAFGAGPRDEKDAYEFLDRLAMMEEKIALAHLLRRFDVLADETMTELKLVGCTSVTPERVSIKIKARQ</sequence>
<evidence type="ECO:0000313" key="12">
    <source>
        <dbReference type="EnsemblMetazoa" id="PPA29622.1"/>
    </source>
</evidence>
<evidence type="ECO:0000256" key="11">
    <source>
        <dbReference type="SAM" id="MobiDB-lite"/>
    </source>
</evidence>
<dbReference type="Proteomes" id="UP000005239">
    <property type="component" value="Unassembled WGS sequence"/>
</dbReference>
<keyword evidence="4" id="KW-0812">Transmembrane</keyword>
<evidence type="ECO:0000256" key="1">
    <source>
        <dbReference type="ARBA" id="ARBA00004370"/>
    </source>
</evidence>
<evidence type="ECO:0000256" key="6">
    <source>
        <dbReference type="ARBA" id="ARBA00022989"/>
    </source>
</evidence>
<dbReference type="PRINTS" id="PR00463">
    <property type="entry name" value="EP450I"/>
</dbReference>